<dbReference type="KEGG" id="lrs:PX52LOC_03452"/>
<evidence type="ECO:0000259" key="4">
    <source>
        <dbReference type="Pfam" id="PF07587"/>
    </source>
</evidence>
<feature type="chain" id="PRO_5022779476" description="DUF1549 domain-containing protein" evidence="2">
    <location>
        <begin position="19"/>
        <end position="649"/>
    </location>
</feature>
<dbReference type="Pfam" id="PF07583">
    <property type="entry name" value="PSCyt2"/>
    <property type="match status" value="2"/>
</dbReference>
<dbReference type="Pfam" id="PF07587">
    <property type="entry name" value="PSD1"/>
    <property type="match status" value="1"/>
</dbReference>
<evidence type="ECO:0000259" key="3">
    <source>
        <dbReference type="Pfam" id="PF07583"/>
    </source>
</evidence>
<dbReference type="AlphaFoldDB" id="A0A5C1ACX8"/>
<organism evidence="5 6">
    <name type="scientific">Limnoglobus roseus</name>
    <dbReference type="NCBI Taxonomy" id="2598579"/>
    <lineage>
        <taxon>Bacteria</taxon>
        <taxon>Pseudomonadati</taxon>
        <taxon>Planctomycetota</taxon>
        <taxon>Planctomycetia</taxon>
        <taxon>Gemmatales</taxon>
        <taxon>Gemmataceae</taxon>
        <taxon>Limnoglobus</taxon>
    </lineage>
</organism>
<keyword evidence="2" id="KW-0732">Signal</keyword>
<evidence type="ECO:0000313" key="6">
    <source>
        <dbReference type="Proteomes" id="UP000324974"/>
    </source>
</evidence>
<feature type="domain" description="DUF1549" evidence="3">
    <location>
        <begin position="127"/>
        <end position="262"/>
    </location>
</feature>
<dbReference type="EMBL" id="CP042425">
    <property type="protein sequence ID" value="QEL16495.1"/>
    <property type="molecule type" value="Genomic_DNA"/>
</dbReference>
<evidence type="ECO:0000256" key="2">
    <source>
        <dbReference type="SAM" id="SignalP"/>
    </source>
</evidence>
<protein>
    <recommendedName>
        <fullName evidence="7">DUF1549 domain-containing protein</fullName>
    </recommendedName>
</protein>
<feature type="domain" description="DUF1553" evidence="4">
    <location>
        <begin position="338"/>
        <end position="458"/>
    </location>
</feature>
<feature type="domain" description="DUF1549" evidence="3">
    <location>
        <begin position="36"/>
        <end position="108"/>
    </location>
</feature>
<dbReference type="Proteomes" id="UP000324974">
    <property type="component" value="Chromosome"/>
</dbReference>
<dbReference type="OrthoDB" id="289126at2"/>
<feature type="region of interest" description="Disordered" evidence="1">
    <location>
        <begin position="576"/>
        <end position="618"/>
    </location>
</feature>
<reference evidence="6" key="1">
    <citation type="submission" date="2019-08" db="EMBL/GenBank/DDBJ databases">
        <title>Limnoglobus roseus gen. nov., sp. nov., a novel freshwater planctomycete with a giant genome from the family Gemmataceae.</title>
        <authorList>
            <person name="Kulichevskaya I.S."/>
            <person name="Naumoff D.G."/>
            <person name="Miroshnikov K."/>
            <person name="Ivanova A."/>
            <person name="Philippov D.A."/>
            <person name="Hakobyan A."/>
            <person name="Rijpstra I.C."/>
            <person name="Sinninghe Damste J.S."/>
            <person name="Liesack W."/>
            <person name="Dedysh S.N."/>
        </authorList>
    </citation>
    <scope>NUCLEOTIDE SEQUENCE [LARGE SCALE GENOMIC DNA]</scope>
    <source>
        <strain evidence="6">PX52</strain>
    </source>
</reference>
<accession>A0A5C1ACX8</accession>
<evidence type="ECO:0008006" key="7">
    <source>
        <dbReference type="Google" id="ProtNLM"/>
    </source>
</evidence>
<evidence type="ECO:0000313" key="5">
    <source>
        <dbReference type="EMBL" id="QEL16495.1"/>
    </source>
</evidence>
<dbReference type="InterPro" id="IPR011444">
    <property type="entry name" value="DUF1549"/>
</dbReference>
<dbReference type="PANTHER" id="PTHR35889">
    <property type="entry name" value="CYCLOINULO-OLIGOSACCHARIDE FRUCTANOTRANSFERASE-RELATED"/>
    <property type="match status" value="1"/>
</dbReference>
<feature type="signal peptide" evidence="2">
    <location>
        <begin position="1"/>
        <end position="18"/>
    </location>
</feature>
<dbReference type="PANTHER" id="PTHR35889:SF3">
    <property type="entry name" value="F-BOX DOMAIN-CONTAINING PROTEIN"/>
    <property type="match status" value="1"/>
</dbReference>
<sequence length="649" mass="72576">MYRLAIGLFALGLGMAFAARGSAAENVVVAQQTEAINKHIAADWTKAGIKKPADKASDLEFMRRAFIDLIGRIPTYEEAVDFDQDHAANKRPRLINRLLYTKEYKPKMNGNPVKLDGKKELSFSYTDEFAEHWANIWTVWLLTRTGHPLYRDQMRVWLEQELGANLEANVTPYDQLVSKLLTASGKTNENGAVNFIIHHLGEPTPAEKQSETGRFDAVPITSRVTRLFLGIQTNCTQCHDHPFNKEWIQADFWGVNAFFRQTVRDKTPTTNADRQMMANPVQVALTDESKYNAQSIIFYERRDGKLMATKPNFLKDLSKAEAGEESSKVIATAAKSRRDALSDYVLKHDNFSKAFVNRVWGHLFGRGLNKDASIDDFGSHNEVVHPEMLTELGADFNNYAKYDIKKLLFWICCSDAYGLSHVANKDYIDPKFEPYFARMPLKALSPEVLFETIMTATKSELYSDADARKKQRELWMSKLVRNFGDDEGNEMTFNGTVVQALLMMNGKELNDEVGRKTATNPVLRVIAKHTKSGSAVNASVVIDELFLSTLTRHPTTAELTKIKGIMEKGAVIAGEAPKGDAKTASTAPAKPVEAPKGTKPADKPKGKNPPQTVIPSGPRMVPGTGPNDASFYQDLFWALLNTNEFMLNH</sequence>
<dbReference type="RefSeq" id="WP_149111220.1">
    <property type="nucleotide sequence ID" value="NZ_CP042425.1"/>
</dbReference>
<evidence type="ECO:0000256" key="1">
    <source>
        <dbReference type="SAM" id="MobiDB-lite"/>
    </source>
</evidence>
<gene>
    <name evidence="5" type="ORF">PX52LOC_03452</name>
</gene>
<keyword evidence="6" id="KW-1185">Reference proteome</keyword>
<dbReference type="InterPro" id="IPR022655">
    <property type="entry name" value="DUF1553"/>
</dbReference>
<proteinExistence type="predicted"/>
<name>A0A5C1ACX8_9BACT</name>